<dbReference type="GO" id="GO:0000976">
    <property type="term" value="F:transcription cis-regulatory region binding"/>
    <property type="evidence" value="ECO:0007669"/>
    <property type="project" value="TreeGrafter"/>
</dbReference>
<evidence type="ECO:0000256" key="2">
    <source>
        <dbReference type="ARBA" id="ARBA00023242"/>
    </source>
</evidence>
<evidence type="ECO:0000259" key="4">
    <source>
        <dbReference type="PROSITE" id="PS50048"/>
    </source>
</evidence>
<dbReference type="OrthoDB" id="5229455at2759"/>
<evidence type="ECO:0000313" key="5">
    <source>
        <dbReference type="EMBL" id="ODV94776.1"/>
    </source>
</evidence>
<dbReference type="PANTHER" id="PTHR37534:SF43">
    <property type="entry name" value="FINGER DOMAIN PROTEIN, PUTATIVE (AFU_ORTHOLOGUE AFUA_1G01850)-RELATED"/>
    <property type="match status" value="1"/>
</dbReference>
<dbReference type="AlphaFoldDB" id="A0A1E4TSR3"/>
<accession>A0A1E4TSR3</accession>
<dbReference type="PRINTS" id="PR00755">
    <property type="entry name" value="AFLATOXINBRP"/>
</dbReference>
<name>A0A1E4TSR3_PACTA</name>
<evidence type="ECO:0000256" key="3">
    <source>
        <dbReference type="SAM" id="MobiDB-lite"/>
    </source>
</evidence>
<proteinExistence type="predicted"/>
<dbReference type="PROSITE" id="PS00463">
    <property type="entry name" value="ZN2_CY6_FUNGAL_1"/>
    <property type="match status" value="1"/>
</dbReference>
<dbReference type="GO" id="GO:0008270">
    <property type="term" value="F:zinc ion binding"/>
    <property type="evidence" value="ECO:0007669"/>
    <property type="project" value="InterPro"/>
</dbReference>
<dbReference type="PROSITE" id="PS50048">
    <property type="entry name" value="ZN2_CY6_FUNGAL_2"/>
    <property type="match status" value="1"/>
</dbReference>
<feature type="domain" description="Zn(2)-C6 fungal-type" evidence="4">
    <location>
        <begin position="19"/>
        <end position="49"/>
    </location>
</feature>
<keyword evidence="6" id="KW-1185">Reference proteome</keyword>
<dbReference type="Pfam" id="PF11951">
    <property type="entry name" value="Fungal_trans_2"/>
    <property type="match status" value="1"/>
</dbReference>
<gene>
    <name evidence="5" type="ORF">PACTADRAFT_50637</name>
</gene>
<evidence type="ECO:0000313" key="6">
    <source>
        <dbReference type="Proteomes" id="UP000094236"/>
    </source>
</evidence>
<dbReference type="InterPro" id="IPR036864">
    <property type="entry name" value="Zn2-C6_fun-type_DNA-bd_sf"/>
</dbReference>
<dbReference type="PANTHER" id="PTHR37534">
    <property type="entry name" value="TRANSCRIPTIONAL ACTIVATOR PROTEIN UGA3"/>
    <property type="match status" value="1"/>
</dbReference>
<keyword evidence="2" id="KW-0539">Nucleus</keyword>
<dbReference type="GO" id="GO:0005634">
    <property type="term" value="C:nucleus"/>
    <property type="evidence" value="ECO:0007669"/>
    <property type="project" value="UniProtKB-SubCell"/>
</dbReference>
<protein>
    <recommendedName>
        <fullName evidence="4">Zn(2)-C6 fungal-type domain-containing protein</fullName>
    </recommendedName>
</protein>
<dbReference type="SUPFAM" id="SSF57701">
    <property type="entry name" value="Zn2/Cys6 DNA-binding domain"/>
    <property type="match status" value="1"/>
</dbReference>
<dbReference type="Pfam" id="PF00172">
    <property type="entry name" value="Zn_clus"/>
    <property type="match status" value="1"/>
</dbReference>
<organism evidence="5 6">
    <name type="scientific">Pachysolen tannophilus NRRL Y-2460</name>
    <dbReference type="NCBI Taxonomy" id="669874"/>
    <lineage>
        <taxon>Eukaryota</taxon>
        <taxon>Fungi</taxon>
        <taxon>Dikarya</taxon>
        <taxon>Ascomycota</taxon>
        <taxon>Saccharomycotina</taxon>
        <taxon>Pichiomycetes</taxon>
        <taxon>Pachysolenaceae</taxon>
        <taxon>Pachysolen</taxon>
    </lineage>
</organism>
<evidence type="ECO:0000256" key="1">
    <source>
        <dbReference type="ARBA" id="ARBA00004123"/>
    </source>
</evidence>
<dbReference type="GO" id="GO:0000981">
    <property type="term" value="F:DNA-binding transcription factor activity, RNA polymerase II-specific"/>
    <property type="evidence" value="ECO:0007669"/>
    <property type="project" value="InterPro"/>
</dbReference>
<dbReference type="EMBL" id="KV454015">
    <property type="protein sequence ID" value="ODV94776.1"/>
    <property type="molecule type" value="Genomic_DNA"/>
</dbReference>
<sequence length="929" mass="104796">MSSNVKPESKQKRTRSRFGCQSCKKLKVKCDEERPSCGSCIKRGKECDYSIKLTWGGRPYKKPKLEKMCSDIPKNYTSNGFSVASITERSKNVNNDCLKKSKQIVKPEIGKVLNERNVVSSVTQSPKQIQAFDQQLPNTHDTANTISEVSVPSGINLENNSSHAKKLKRNKNGHHKRSDNLETEVSNYIAKTLTPGLQALTNALETVGGNNSLFHFENIGILNDLSSTLAGNFDLESITSGTSGSASSPENHFGNKKSKTGNDNVNIMKNESNNVFDSSQFHDIDIDMLKVLNTNTNNNNGSNGFVHQHKHVNNNNNNNNNHNSIHNEMMKPDLVFTNFLDELDSYAQDISKIEQVDPVAQSNFSNDIFLFNGGGNMFSNKRATKYSNIDEDEEEVNEDIREYSKEIEAARFTNYHGASYDENVNGVSASNEAHSFFNFNTIPRGLLPLPDLLLNIPYYAENFHFFRNVTSYILVPAPEHLYKVNPFKVILPRLAMTNDSILSILIAFGLTHKTLMLGQPEPKVVLDQLLSRALNELLILLQDDKTSRSDLTLALVLMIGSYEMFSGKHKSWKLHIKGAKQILLKRKATHLFRRNSIKSVSSSETNSLKNFAKSDSQNEFNDILPAKVFPPVSGSISSKRSSSGLVSNQSFQESDVSFFLARWFAYIDVLAALCSSLKPQVGSQQQKVHFWRNDQLNDINYGYSDTDESDEELDDDYAKTEKQVKVAVDMFLGFDLRYLPIFDSIITLIKEVNVFLVKNNNCDPSNLHLPISLITRAIETKERLTKIFESSERRKKKYSDEAFANDKVLSATNKNYFQAGLLHLYRRVFLIPRDSTIVQSLCKSIANTTRKYIENCSSAEICSLFCMFIASAESLDADVRNFFYDRFTKQSSIGNHMSIKARDVAVACWETGKDWMDIIDENNIDITFV</sequence>
<dbReference type="GO" id="GO:0045944">
    <property type="term" value="P:positive regulation of transcription by RNA polymerase II"/>
    <property type="evidence" value="ECO:0007669"/>
    <property type="project" value="TreeGrafter"/>
</dbReference>
<dbReference type="SMART" id="SM00066">
    <property type="entry name" value="GAL4"/>
    <property type="match status" value="1"/>
</dbReference>
<dbReference type="STRING" id="669874.A0A1E4TSR3"/>
<dbReference type="InterPro" id="IPR021858">
    <property type="entry name" value="Fun_TF"/>
</dbReference>
<dbReference type="Proteomes" id="UP000094236">
    <property type="component" value="Unassembled WGS sequence"/>
</dbReference>
<comment type="subcellular location">
    <subcellularLocation>
        <location evidence="1">Nucleus</location>
    </subcellularLocation>
</comment>
<dbReference type="Gene3D" id="4.10.240.10">
    <property type="entry name" value="Zn(2)-C6 fungal-type DNA-binding domain"/>
    <property type="match status" value="1"/>
</dbReference>
<dbReference type="CDD" id="cd00067">
    <property type="entry name" value="GAL4"/>
    <property type="match status" value="1"/>
</dbReference>
<dbReference type="InterPro" id="IPR001138">
    <property type="entry name" value="Zn2Cys6_DnaBD"/>
</dbReference>
<feature type="region of interest" description="Disordered" evidence="3">
    <location>
        <begin position="240"/>
        <end position="263"/>
    </location>
</feature>
<reference evidence="6" key="1">
    <citation type="submission" date="2016-05" db="EMBL/GenBank/DDBJ databases">
        <title>Comparative genomics of biotechnologically important yeasts.</title>
        <authorList>
            <consortium name="DOE Joint Genome Institute"/>
            <person name="Riley R."/>
            <person name="Haridas S."/>
            <person name="Wolfe K.H."/>
            <person name="Lopes M.R."/>
            <person name="Hittinger C.T."/>
            <person name="Goker M."/>
            <person name="Salamov A."/>
            <person name="Wisecaver J."/>
            <person name="Long T.M."/>
            <person name="Aerts A.L."/>
            <person name="Barry K."/>
            <person name="Choi C."/>
            <person name="Clum A."/>
            <person name="Coughlan A.Y."/>
            <person name="Deshpande S."/>
            <person name="Douglass A.P."/>
            <person name="Hanson S.J."/>
            <person name="Klenk H.-P."/>
            <person name="Labutti K."/>
            <person name="Lapidus A."/>
            <person name="Lindquist E."/>
            <person name="Lipzen A."/>
            <person name="Meier-Kolthoff J.P."/>
            <person name="Ohm R.A."/>
            <person name="Otillar R.P."/>
            <person name="Pangilinan J."/>
            <person name="Peng Y."/>
            <person name="Rokas A."/>
            <person name="Rosa C.A."/>
            <person name="Scheuner C."/>
            <person name="Sibirny A.A."/>
            <person name="Slot J.C."/>
            <person name="Stielow J.B."/>
            <person name="Sun H."/>
            <person name="Kurtzman C.P."/>
            <person name="Blackwell M."/>
            <person name="Grigoriev I.V."/>
            <person name="Jeffries T.W."/>
        </authorList>
    </citation>
    <scope>NUCLEOTIDE SEQUENCE [LARGE SCALE GENOMIC DNA]</scope>
    <source>
        <strain evidence="6">NRRL Y-2460</strain>
    </source>
</reference>